<dbReference type="EMBL" id="LGRX02012352">
    <property type="protein sequence ID" value="KAK3267535.1"/>
    <property type="molecule type" value="Genomic_DNA"/>
</dbReference>
<protein>
    <submittedName>
        <fullName evidence="2">Uncharacterized protein</fullName>
    </submittedName>
</protein>
<dbReference type="AlphaFoldDB" id="A0AAE0FX52"/>
<name>A0AAE0FX52_9CHLO</name>
<gene>
    <name evidence="2" type="ORF">CYMTET_23916</name>
</gene>
<evidence type="ECO:0000313" key="2">
    <source>
        <dbReference type="EMBL" id="KAK3267535.1"/>
    </source>
</evidence>
<reference evidence="2 3" key="1">
    <citation type="journal article" date="2015" name="Genome Biol. Evol.">
        <title>Comparative Genomics of a Bacterivorous Green Alga Reveals Evolutionary Causalities and Consequences of Phago-Mixotrophic Mode of Nutrition.</title>
        <authorList>
            <person name="Burns J.A."/>
            <person name="Paasch A."/>
            <person name="Narechania A."/>
            <person name="Kim E."/>
        </authorList>
    </citation>
    <scope>NUCLEOTIDE SEQUENCE [LARGE SCALE GENOMIC DNA]</scope>
    <source>
        <strain evidence="2 3">PLY_AMNH</strain>
    </source>
</reference>
<keyword evidence="3" id="KW-1185">Reference proteome</keyword>
<dbReference type="Proteomes" id="UP001190700">
    <property type="component" value="Unassembled WGS sequence"/>
</dbReference>
<sequence>MDGAQCRGWTVYSAADGRCTVPRMDAAESCGKLNLNNTEKSRKVRINGGGNRLRRSSEKKEEVEKNSGKGAEGRGKMLAADGL</sequence>
<proteinExistence type="predicted"/>
<evidence type="ECO:0000313" key="3">
    <source>
        <dbReference type="Proteomes" id="UP001190700"/>
    </source>
</evidence>
<comment type="caution">
    <text evidence="2">The sequence shown here is derived from an EMBL/GenBank/DDBJ whole genome shotgun (WGS) entry which is preliminary data.</text>
</comment>
<evidence type="ECO:0000256" key="1">
    <source>
        <dbReference type="SAM" id="MobiDB-lite"/>
    </source>
</evidence>
<organism evidence="2 3">
    <name type="scientific">Cymbomonas tetramitiformis</name>
    <dbReference type="NCBI Taxonomy" id="36881"/>
    <lineage>
        <taxon>Eukaryota</taxon>
        <taxon>Viridiplantae</taxon>
        <taxon>Chlorophyta</taxon>
        <taxon>Pyramimonadophyceae</taxon>
        <taxon>Pyramimonadales</taxon>
        <taxon>Pyramimonadaceae</taxon>
        <taxon>Cymbomonas</taxon>
    </lineage>
</organism>
<feature type="compositionally biased region" description="Basic and acidic residues" evidence="1">
    <location>
        <begin position="55"/>
        <end position="75"/>
    </location>
</feature>
<accession>A0AAE0FX52</accession>
<feature type="region of interest" description="Disordered" evidence="1">
    <location>
        <begin position="41"/>
        <end position="83"/>
    </location>
</feature>